<dbReference type="EMBL" id="CACVAQ010000254">
    <property type="protein sequence ID" value="CAA6817680.1"/>
    <property type="molecule type" value="Genomic_DNA"/>
</dbReference>
<dbReference type="CDD" id="cd04301">
    <property type="entry name" value="NAT_SF"/>
    <property type="match status" value="1"/>
</dbReference>
<dbReference type="PANTHER" id="PTHR43792:SF1">
    <property type="entry name" value="N-ACETYLTRANSFERASE DOMAIN-CONTAINING PROTEIN"/>
    <property type="match status" value="1"/>
</dbReference>
<protein>
    <submittedName>
        <fullName evidence="2">N-acetyltransferase</fullName>
    </submittedName>
</protein>
<sequence length="209" mass="24687">MNKFEAGFLFQILLKMRSVVTMNIKIKETVFESFPNLESARLVFKEFENSDSQAMFELRSNPDVMRHMDSHPYQTIQDASLSIEQNRIAFEEKTGLNWAIFEKETQQFIGYFCFWKLFRHHCRAEIGYALHPNYWGKGYMDETIKTMLSFAFEQFGLHSIAANVNPNNKNSIRLLEKNNFVQEAYFKEDYFFDGQYIDSLIFSLLEPKG</sequence>
<dbReference type="PANTHER" id="PTHR43792">
    <property type="entry name" value="GNAT FAMILY, PUTATIVE (AFU_ORTHOLOGUE AFUA_3G00765)-RELATED-RELATED"/>
    <property type="match status" value="1"/>
</dbReference>
<dbReference type="SUPFAM" id="SSF55729">
    <property type="entry name" value="Acyl-CoA N-acyltransferases (Nat)"/>
    <property type="match status" value="1"/>
</dbReference>
<evidence type="ECO:0000313" key="2">
    <source>
        <dbReference type="EMBL" id="CAA6817680.1"/>
    </source>
</evidence>
<proteinExistence type="predicted"/>
<name>A0A6S6TM56_9BACT</name>
<dbReference type="InterPro" id="IPR000182">
    <property type="entry name" value="GNAT_dom"/>
</dbReference>
<dbReference type="AlphaFoldDB" id="A0A6S6TM56"/>
<dbReference type="InterPro" id="IPR016181">
    <property type="entry name" value="Acyl_CoA_acyltransferase"/>
</dbReference>
<dbReference type="GO" id="GO:0016747">
    <property type="term" value="F:acyltransferase activity, transferring groups other than amino-acyl groups"/>
    <property type="evidence" value="ECO:0007669"/>
    <property type="project" value="InterPro"/>
</dbReference>
<evidence type="ECO:0000259" key="1">
    <source>
        <dbReference type="PROSITE" id="PS51186"/>
    </source>
</evidence>
<dbReference type="PROSITE" id="PS51186">
    <property type="entry name" value="GNAT"/>
    <property type="match status" value="1"/>
</dbReference>
<dbReference type="Gene3D" id="3.40.630.30">
    <property type="match status" value="1"/>
</dbReference>
<accession>A0A6S6TM56</accession>
<gene>
    <name evidence="2" type="ORF">HELGO_WM17293</name>
</gene>
<keyword evidence="2" id="KW-0808">Transferase</keyword>
<feature type="domain" description="N-acetyltransferase" evidence="1">
    <location>
        <begin position="42"/>
        <end position="198"/>
    </location>
</feature>
<dbReference type="InterPro" id="IPR051531">
    <property type="entry name" value="N-acetyltransferase"/>
</dbReference>
<reference evidence="2" key="1">
    <citation type="submission" date="2020-01" db="EMBL/GenBank/DDBJ databases">
        <authorList>
            <person name="Meier V. D."/>
            <person name="Meier V D."/>
        </authorList>
    </citation>
    <scope>NUCLEOTIDE SEQUENCE</scope>
    <source>
        <strain evidence="2">HLG_WM_MAG_10</strain>
    </source>
</reference>
<organism evidence="2">
    <name type="scientific">uncultured Aureispira sp</name>
    <dbReference type="NCBI Taxonomy" id="1331704"/>
    <lineage>
        <taxon>Bacteria</taxon>
        <taxon>Pseudomonadati</taxon>
        <taxon>Bacteroidota</taxon>
        <taxon>Saprospiria</taxon>
        <taxon>Saprospirales</taxon>
        <taxon>Saprospiraceae</taxon>
        <taxon>Aureispira</taxon>
        <taxon>environmental samples</taxon>
    </lineage>
</organism>
<dbReference type="Pfam" id="PF13302">
    <property type="entry name" value="Acetyltransf_3"/>
    <property type="match status" value="1"/>
</dbReference>